<feature type="domain" description="Major facilitator superfamily (MFS) profile" evidence="7">
    <location>
        <begin position="1"/>
        <end position="401"/>
    </location>
</feature>
<organism evidence="8 9">
    <name type="scientific">Paracoccus homiensis</name>
    <dbReference type="NCBI Taxonomy" id="364199"/>
    <lineage>
        <taxon>Bacteria</taxon>
        <taxon>Pseudomonadati</taxon>
        <taxon>Pseudomonadota</taxon>
        <taxon>Alphaproteobacteria</taxon>
        <taxon>Rhodobacterales</taxon>
        <taxon>Paracoccaceae</taxon>
        <taxon>Paracoccus</taxon>
    </lineage>
</organism>
<accession>A0A1H9YFA3</accession>
<dbReference type="PANTHER" id="PTHR43124:SF3">
    <property type="entry name" value="CHLORAMPHENICOL EFFLUX PUMP RV0191"/>
    <property type="match status" value="1"/>
</dbReference>
<comment type="subcellular location">
    <subcellularLocation>
        <location evidence="1">Cell membrane</location>
        <topology evidence="1">Multi-pass membrane protein</topology>
    </subcellularLocation>
</comment>
<dbReference type="EMBL" id="FOHO01000001">
    <property type="protein sequence ID" value="SES67693.1"/>
    <property type="molecule type" value="Genomic_DNA"/>
</dbReference>
<protein>
    <submittedName>
        <fullName evidence="8">Sugar phosphate permease</fullName>
    </submittedName>
</protein>
<keyword evidence="3 6" id="KW-0812">Transmembrane</keyword>
<evidence type="ECO:0000256" key="3">
    <source>
        <dbReference type="ARBA" id="ARBA00022692"/>
    </source>
</evidence>
<dbReference type="RefSeq" id="WP_090731710.1">
    <property type="nucleotide sequence ID" value="NZ_FOHO01000001.1"/>
</dbReference>
<feature type="transmembrane region" description="Helical" evidence="6">
    <location>
        <begin position="171"/>
        <end position="191"/>
    </location>
</feature>
<feature type="transmembrane region" description="Helical" evidence="6">
    <location>
        <begin position="375"/>
        <end position="394"/>
    </location>
</feature>
<dbReference type="InterPro" id="IPR011701">
    <property type="entry name" value="MFS"/>
</dbReference>
<keyword evidence="5 6" id="KW-0472">Membrane</keyword>
<evidence type="ECO:0000256" key="4">
    <source>
        <dbReference type="ARBA" id="ARBA00022989"/>
    </source>
</evidence>
<evidence type="ECO:0000256" key="2">
    <source>
        <dbReference type="ARBA" id="ARBA00022475"/>
    </source>
</evidence>
<feature type="transmembrane region" description="Helical" evidence="6">
    <location>
        <begin position="222"/>
        <end position="246"/>
    </location>
</feature>
<dbReference type="SUPFAM" id="SSF103473">
    <property type="entry name" value="MFS general substrate transporter"/>
    <property type="match status" value="1"/>
</dbReference>
<keyword evidence="4 6" id="KW-1133">Transmembrane helix</keyword>
<feature type="transmembrane region" description="Helical" evidence="6">
    <location>
        <begin position="284"/>
        <end position="303"/>
    </location>
</feature>
<gene>
    <name evidence="8" type="ORF">SAMN04489858_101154</name>
</gene>
<dbReference type="GO" id="GO:0005886">
    <property type="term" value="C:plasma membrane"/>
    <property type="evidence" value="ECO:0007669"/>
    <property type="project" value="UniProtKB-SubCell"/>
</dbReference>
<evidence type="ECO:0000256" key="1">
    <source>
        <dbReference type="ARBA" id="ARBA00004651"/>
    </source>
</evidence>
<feature type="transmembrane region" description="Helical" evidence="6">
    <location>
        <begin position="82"/>
        <end position="100"/>
    </location>
</feature>
<reference evidence="8 9" key="1">
    <citation type="submission" date="2016-10" db="EMBL/GenBank/DDBJ databases">
        <authorList>
            <person name="de Groot N.N."/>
        </authorList>
    </citation>
    <scope>NUCLEOTIDE SEQUENCE [LARGE SCALE GENOMIC DNA]</scope>
    <source>
        <strain evidence="8 9">DSM 17862</strain>
    </source>
</reference>
<feature type="transmembrane region" description="Helical" evidence="6">
    <location>
        <begin position="15"/>
        <end position="35"/>
    </location>
</feature>
<evidence type="ECO:0000256" key="6">
    <source>
        <dbReference type="SAM" id="Phobius"/>
    </source>
</evidence>
<evidence type="ECO:0000256" key="5">
    <source>
        <dbReference type="ARBA" id="ARBA00023136"/>
    </source>
</evidence>
<feature type="transmembrane region" description="Helical" evidence="6">
    <location>
        <begin position="342"/>
        <end position="363"/>
    </location>
</feature>
<dbReference type="InterPro" id="IPR050189">
    <property type="entry name" value="MFS_Efflux_Transporters"/>
</dbReference>
<dbReference type="OrthoDB" id="9781976at2"/>
<dbReference type="Gene3D" id="1.20.1250.20">
    <property type="entry name" value="MFS general substrate transporter like domains"/>
    <property type="match status" value="2"/>
</dbReference>
<dbReference type="InterPro" id="IPR036259">
    <property type="entry name" value="MFS_trans_sf"/>
</dbReference>
<dbReference type="AlphaFoldDB" id="A0A1H9YFA3"/>
<dbReference type="GO" id="GO:0022857">
    <property type="term" value="F:transmembrane transporter activity"/>
    <property type="evidence" value="ECO:0007669"/>
    <property type="project" value="InterPro"/>
</dbReference>
<evidence type="ECO:0000313" key="8">
    <source>
        <dbReference type="EMBL" id="SES67693.1"/>
    </source>
</evidence>
<dbReference type="Pfam" id="PF07690">
    <property type="entry name" value="MFS_1"/>
    <property type="match status" value="1"/>
</dbReference>
<feature type="transmembrane region" description="Helical" evidence="6">
    <location>
        <begin position="106"/>
        <end position="128"/>
    </location>
</feature>
<evidence type="ECO:0000313" key="9">
    <source>
        <dbReference type="Proteomes" id="UP000199180"/>
    </source>
</evidence>
<feature type="transmembrane region" description="Helical" evidence="6">
    <location>
        <begin position="140"/>
        <end position="159"/>
    </location>
</feature>
<feature type="transmembrane region" description="Helical" evidence="6">
    <location>
        <begin position="309"/>
        <end position="330"/>
    </location>
</feature>
<feature type="transmembrane region" description="Helical" evidence="6">
    <location>
        <begin position="258"/>
        <end position="277"/>
    </location>
</feature>
<evidence type="ECO:0000259" key="7">
    <source>
        <dbReference type="PROSITE" id="PS50850"/>
    </source>
</evidence>
<sequence>MSHIPAPAQVAKGRWSALTLICLGVVGAMTCWFSATAILPDLIRDWSLTAGQAGWLTNAVQIGFVLGALAASLVNLPDIVRLTRLIAVSALLAAGANAVLLLEPGFAGAVAARFATGVALAGLYPPAMKLMATWFVRGRGLAMGFLIAGLTLGSSMPHLFRALGDGVDWRIVVICSTLATLSSAVIFGVLVREGPHGFGRATFDPRQAIEVLRSRPVFLANLGYFGHMWELYAMWAWFLAFAGAAAQAGSTPFGSPSMFAFVVVASGVVGCVLGGALSDRIGRCLTTAGMMVISGCCAALIGFAFDGPAWLLVVIAVIWGISIIGDSAQFSAAVTELAKPSLVGTALTLQVSIGFALTVFVIWLMPHVAAVLGGWQWAFLVLLPGPVVGAWAMMRLRAMDEARNLSGGRR</sequence>
<dbReference type="PANTHER" id="PTHR43124">
    <property type="entry name" value="PURINE EFFLUX PUMP PBUE"/>
    <property type="match status" value="1"/>
</dbReference>
<dbReference type="Proteomes" id="UP000199180">
    <property type="component" value="Unassembled WGS sequence"/>
</dbReference>
<keyword evidence="9" id="KW-1185">Reference proteome</keyword>
<proteinExistence type="predicted"/>
<keyword evidence="2" id="KW-1003">Cell membrane</keyword>
<dbReference type="PROSITE" id="PS50850">
    <property type="entry name" value="MFS"/>
    <property type="match status" value="1"/>
</dbReference>
<dbReference type="STRING" id="364199.SAMN04489858_101154"/>
<feature type="transmembrane region" description="Helical" evidence="6">
    <location>
        <begin position="55"/>
        <end position="75"/>
    </location>
</feature>
<name>A0A1H9YFA3_9RHOB</name>
<dbReference type="InterPro" id="IPR020846">
    <property type="entry name" value="MFS_dom"/>
</dbReference>